<name>A0A453PMM1_AEGTS</name>
<evidence type="ECO:0000313" key="1">
    <source>
        <dbReference type="EnsemblPlants" id="AET6Gv20784400.7"/>
    </source>
</evidence>
<reference evidence="1" key="5">
    <citation type="journal article" date="2021" name="G3 (Bethesda)">
        <title>Aegilops tauschii genome assembly Aet v5.0 features greater sequence contiguity and improved annotation.</title>
        <authorList>
            <person name="Wang L."/>
            <person name="Zhu T."/>
            <person name="Rodriguez J.C."/>
            <person name="Deal K.R."/>
            <person name="Dubcovsky J."/>
            <person name="McGuire P.E."/>
            <person name="Lux T."/>
            <person name="Spannagl M."/>
            <person name="Mayer K.F.X."/>
            <person name="Baldrich P."/>
            <person name="Meyers B.C."/>
            <person name="Huo N."/>
            <person name="Gu Y.Q."/>
            <person name="Zhou H."/>
            <person name="Devos K.M."/>
            <person name="Bennetzen J.L."/>
            <person name="Unver T."/>
            <person name="Budak H."/>
            <person name="Gulick P.J."/>
            <person name="Galiba G."/>
            <person name="Kalapos B."/>
            <person name="Nelson D.R."/>
            <person name="Li P."/>
            <person name="You F.M."/>
            <person name="Luo M.C."/>
            <person name="Dvorak J."/>
        </authorList>
    </citation>
    <scope>NUCLEOTIDE SEQUENCE [LARGE SCALE GENOMIC DNA]</scope>
    <source>
        <strain evidence="1">cv. AL8/78</strain>
    </source>
</reference>
<evidence type="ECO:0000313" key="2">
    <source>
        <dbReference type="Proteomes" id="UP000015105"/>
    </source>
</evidence>
<accession>A0A453PMM1</accession>
<organism evidence="1 2">
    <name type="scientific">Aegilops tauschii subsp. strangulata</name>
    <name type="common">Goatgrass</name>
    <dbReference type="NCBI Taxonomy" id="200361"/>
    <lineage>
        <taxon>Eukaryota</taxon>
        <taxon>Viridiplantae</taxon>
        <taxon>Streptophyta</taxon>
        <taxon>Embryophyta</taxon>
        <taxon>Tracheophyta</taxon>
        <taxon>Spermatophyta</taxon>
        <taxon>Magnoliopsida</taxon>
        <taxon>Liliopsida</taxon>
        <taxon>Poales</taxon>
        <taxon>Poaceae</taxon>
        <taxon>BOP clade</taxon>
        <taxon>Pooideae</taxon>
        <taxon>Triticodae</taxon>
        <taxon>Triticeae</taxon>
        <taxon>Triticinae</taxon>
        <taxon>Aegilops</taxon>
    </lineage>
</organism>
<dbReference type="EnsemblPlants" id="AET6Gv20784400.7">
    <property type="protein sequence ID" value="AET6Gv20784400.7"/>
    <property type="gene ID" value="AET6Gv20784400"/>
</dbReference>
<keyword evidence="2" id="KW-1185">Reference proteome</keyword>
<proteinExistence type="predicted"/>
<reference evidence="1" key="4">
    <citation type="submission" date="2019-03" db="UniProtKB">
        <authorList>
            <consortium name="EnsemblPlants"/>
        </authorList>
    </citation>
    <scope>IDENTIFICATION</scope>
</reference>
<dbReference type="AlphaFoldDB" id="A0A453PMM1"/>
<dbReference type="Gramene" id="AET6Gv20784400.7">
    <property type="protein sequence ID" value="AET6Gv20784400.7"/>
    <property type="gene ID" value="AET6Gv20784400"/>
</dbReference>
<protein>
    <submittedName>
        <fullName evidence="1">Uncharacterized protein</fullName>
    </submittedName>
</protein>
<reference evidence="2" key="1">
    <citation type="journal article" date="2014" name="Science">
        <title>Ancient hybridizations among the ancestral genomes of bread wheat.</title>
        <authorList>
            <consortium name="International Wheat Genome Sequencing Consortium,"/>
            <person name="Marcussen T."/>
            <person name="Sandve S.R."/>
            <person name="Heier L."/>
            <person name="Spannagl M."/>
            <person name="Pfeifer M."/>
            <person name="Jakobsen K.S."/>
            <person name="Wulff B.B."/>
            <person name="Steuernagel B."/>
            <person name="Mayer K.F."/>
            <person name="Olsen O.A."/>
        </authorList>
    </citation>
    <scope>NUCLEOTIDE SEQUENCE [LARGE SCALE GENOMIC DNA]</scope>
    <source>
        <strain evidence="2">cv. AL8/78</strain>
    </source>
</reference>
<dbReference type="Proteomes" id="UP000015105">
    <property type="component" value="Chromosome 6D"/>
</dbReference>
<reference evidence="1" key="3">
    <citation type="journal article" date="2017" name="Nature">
        <title>Genome sequence of the progenitor of the wheat D genome Aegilops tauschii.</title>
        <authorList>
            <person name="Luo M.C."/>
            <person name="Gu Y.Q."/>
            <person name="Puiu D."/>
            <person name="Wang H."/>
            <person name="Twardziok S.O."/>
            <person name="Deal K.R."/>
            <person name="Huo N."/>
            <person name="Zhu T."/>
            <person name="Wang L."/>
            <person name="Wang Y."/>
            <person name="McGuire P.E."/>
            <person name="Liu S."/>
            <person name="Long H."/>
            <person name="Ramasamy R.K."/>
            <person name="Rodriguez J.C."/>
            <person name="Van S.L."/>
            <person name="Yuan L."/>
            <person name="Wang Z."/>
            <person name="Xia Z."/>
            <person name="Xiao L."/>
            <person name="Anderson O.D."/>
            <person name="Ouyang S."/>
            <person name="Liang Y."/>
            <person name="Zimin A.V."/>
            <person name="Pertea G."/>
            <person name="Qi P."/>
            <person name="Bennetzen J.L."/>
            <person name="Dai X."/>
            <person name="Dawson M.W."/>
            <person name="Muller H.G."/>
            <person name="Kugler K."/>
            <person name="Rivarola-Duarte L."/>
            <person name="Spannagl M."/>
            <person name="Mayer K.F.X."/>
            <person name="Lu F.H."/>
            <person name="Bevan M.W."/>
            <person name="Leroy P."/>
            <person name="Li P."/>
            <person name="You F.M."/>
            <person name="Sun Q."/>
            <person name="Liu Z."/>
            <person name="Lyons E."/>
            <person name="Wicker T."/>
            <person name="Salzberg S.L."/>
            <person name="Devos K.M."/>
            <person name="Dvorak J."/>
        </authorList>
    </citation>
    <scope>NUCLEOTIDE SEQUENCE [LARGE SCALE GENOMIC DNA]</scope>
    <source>
        <strain evidence="1">cv. AL8/78</strain>
    </source>
</reference>
<reference evidence="2" key="2">
    <citation type="journal article" date="2017" name="Nat. Plants">
        <title>The Aegilops tauschii genome reveals multiple impacts of transposons.</title>
        <authorList>
            <person name="Zhao G."/>
            <person name="Zou C."/>
            <person name="Li K."/>
            <person name="Wang K."/>
            <person name="Li T."/>
            <person name="Gao L."/>
            <person name="Zhang X."/>
            <person name="Wang H."/>
            <person name="Yang Z."/>
            <person name="Liu X."/>
            <person name="Jiang W."/>
            <person name="Mao L."/>
            <person name="Kong X."/>
            <person name="Jiao Y."/>
            <person name="Jia J."/>
        </authorList>
    </citation>
    <scope>NUCLEOTIDE SEQUENCE [LARGE SCALE GENOMIC DNA]</scope>
    <source>
        <strain evidence="2">cv. AL8/78</strain>
    </source>
</reference>
<sequence>MPACERSLRSVGLLCWESFRGLESLMRACVQIPGATWLYFWCSTAVGLRLTYPVCEIYWNGQPAVQIVGAGFLDRSVPEQVDEWQGKSTNSMRFLHFYSHMHGHIPFL</sequence>